<sequence>MRMKKTVSAMIFSSMFLGAWYVQEQEQEEKKNQWTNKNLLQPAGVDGEVVDAEAAIEVEPVADLQEEVTREPFKPREYIRLAK</sequence>
<evidence type="ECO:0000313" key="2">
    <source>
        <dbReference type="Proteomes" id="UP000322267"/>
    </source>
</evidence>
<reference evidence="1 2" key="1">
    <citation type="submission" date="2019-08" db="EMBL/GenBank/DDBJ databases">
        <title>Bacillus genomes from the desert of Cuatro Cienegas, Coahuila.</title>
        <authorList>
            <person name="Olmedo-Alvarez G."/>
        </authorList>
    </citation>
    <scope>NUCLEOTIDE SEQUENCE [LARGE SCALE GENOMIC DNA]</scope>
    <source>
        <strain evidence="1 2">CH34_1T</strain>
    </source>
</reference>
<gene>
    <name evidence="1" type="ORF">FZC78_21615</name>
</gene>
<name>A0A5D4NI22_9BACI</name>
<proteinExistence type="predicted"/>
<dbReference type="Proteomes" id="UP000322267">
    <property type="component" value="Unassembled WGS sequence"/>
</dbReference>
<dbReference type="AlphaFoldDB" id="A0A5D4NI22"/>
<dbReference type="RefSeq" id="WP_148942150.1">
    <property type="nucleotide sequence ID" value="NZ_JBNILZ010000019.1"/>
</dbReference>
<accession>A0A5D4NI22</accession>
<evidence type="ECO:0000313" key="1">
    <source>
        <dbReference type="EMBL" id="TYS13414.1"/>
    </source>
</evidence>
<comment type="caution">
    <text evidence="1">The sequence shown here is derived from an EMBL/GenBank/DDBJ whole genome shotgun (WGS) entry which is preliminary data.</text>
</comment>
<protein>
    <submittedName>
        <fullName evidence="1">Uncharacterized protein</fullName>
    </submittedName>
</protein>
<dbReference type="EMBL" id="VTEI01000020">
    <property type="protein sequence ID" value="TYS13414.1"/>
    <property type="molecule type" value="Genomic_DNA"/>
</dbReference>
<organism evidence="1 2">
    <name type="scientific">Rossellomorea vietnamensis</name>
    <dbReference type="NCBI Taxonomy" id="218284"/>
    <lineage>
        <taxon>Bacteria</taxon>
        <taxon>Bacillati</taxon>
        <taxon>Bacillota</taxon>
        <taxon>Bacilli</taxon>
        <taxon>Bacillales</taxon>
        <taxon>Bacillaceae</taxon>
        <taxon>Rossellomorea</taxon>
    </lineage>
</organism>